<dbReference type="PANTHER" id="PTHR11365:SF2">
    <property type="entry name" value="5-OXOPROLINASE"/>
    <property type="match status" value="1"/>
</dbReference>
<evidence type="ECO:0000313" key="3">
    <source>
        <dbReference type="Proteomes" id="UP000719412"/>
    </source>
</evidence>
<keyword evidence="3" id="KW-1185">Reference proteome</keyword>
<dbReference type="InterPro" id="IPR003692">
    <property type="entry name" value="Hydantoinase_B"/>
</dbReference>
<sequence length="429" mass="47019">MNRPGHEPREESSSPSSWGPRREIFTCAMVSAGCGNRGALCREFEHERKTTSIDLRCLDFDGAVRESLKEKGCLAPVQIHVPKGSILDPSDNAAVVGGNVLTSQRVVDVVLKAFRVCAASQGCMNNITFGSGSWGCYETVAGGSGAGPGWRGCSGVHTHMTNTRITDVEILERRYPVHVRKFMLRPDTGGTGRFRGGDGVLREILFRAPLTLSVLTERRVLQPYGLNGGGPGARGLNLLIRADGRTINLGPKNAVTIQPGPPNGAILDLWLVSSLRQHIKRCYTCLRAVQPPPAPDRKFIMIKTSHRRPGATFEGVNCSEVNHLSNWIFNPSRADSAASEEERDVVPGVAISRRRFFVSPSTRQFLGFCGSITGVKSSSPGGLSAQRWPQRIQMRERLQEQDLCKDGARDIKELNKLLPVRRKSGRIMR</sequence>
<evidence type="ECO:0000313" key="2">
    <source>
        <dbReference type="EMBL" id="KAH0810268.1"/>
    </source>
</evidence>
<dbReference type="GO" id="GO:0005829">
    <property type="term" value="C:cytosol"/>
    <property type="evidence" value="ECO:0007669"/>
    <property type="project" value="TreeGrafter"/>
</dbReference>
<dbReference type="Pfam" id="PF02538">
    <property type="entry name" value="Hydantoinase_B"/>
    <property type="match status" value="1"/>
</dbReference>
<dbReference type="Proteomes" id="UP000719412">
    <property type="component" value="Unassembled WGS sequence"/>
</dbReference>
<comment type="caution">
    <text evidence="2">The sequence shown here is derived from an EMBL/GenBank/DDBJ whole genome shotgun (WGS) entry which is preliminary data.</text>
</comment>
<evidence type="ECO:0000259" key="1">
    <source>
        <dbReference type="Pfam" id="PF02538"/>
    </source>
</evidence>
<dbReference type="GO" id="GO:0017168">
    <property type="term" value="F:5-oxoprolinase (ATP-hydrolyzing) activity"/>
    <property type="evidence" value="ECO:0007669"/>
    <property type="project" value="TreeGrafter"/>
</dbReference>
<name>A0A8J6H936_TENMO</name>
<dbReference type="AlphaFoldDB" id="A0A8J6H936"/>
<dbReference type="PROSITE" id="PS51257">
    <property type="entry name" value="PROKAR_LIPOPROTEIN"/>
    <property type="match status" value="1"/>
</dbReference>
<dbReference type="InterPro" id="IPR045079">
    <property type="entry name" value="Oxoprolinase-like"/>
</dbReference>
<feature type="domain" description="Hydantoinase B/oxoprolinase" evidence="1">
    <location>
        <begin position="71"/>
        <end position="260"/>
    </location>
</feature>
<gene>
    <name evidence="2" type="ORF">GEV33_012522</name>
</gene>
<organism evidence="2 3">
    <name type="scientific">Tenebrio molitor</name>
    <name type="common">Yellow mealworm beetle</name>
    <dbReference type="NCBI Taxonomy" id="7067"/>
    <lineage>
        <taxon>Eukaryota</taxon>
        <taxon>Metazoa</taxon>
        <taxon>Ecdysozoa</taxon>
        <taxon>Arthropoda</taxon>
        <taxon>Hexapoda</taxon>
        <taxon>Insecta</taxon>
        <taxon>Pterygota</taxon>
        <taxon>Neoptera</taxon>
        <taxon>Endopterygota</taxon>
        <taxon>Coleoptera</taxon>
        <taxon>Polyphaga</taxon>
        <taxon>Cucujiformia</taxon>
        <taxon>Tenebrionidae</taxon>
        <taxon>Tenebrio</taxon>
    </lineage>
</organism>
<reference evidence="2" key="2">
    <citation type="submission" date="2021-08" db="EMBL/GenBank/DDBJ databases">
        <authorList>
            <person name="Eriksson T."/>
        </authorList>
    </citation>
    <scope>NUCLEOTIDE SEQUENCE</scope>
    <source>
        <strain evidence="2">Stoneville</strain>
        <tissue evidence="2">Whole head</tissue>
    </source>
</reference>
<proteinExistence type="predicted"/>
<protein>
    <recommendedName>
        <fullName evidence="1">Hydantoinase B/oxoprolinase domain-containing protein</fullName>
    </recommendedName>
</protein>
<dbReference type="GO" id="GO:0006749">
    <property type="term" value="P:glutathione metabolic process"/>
    <property type="evidence" value="ECO:0007669"/>
    <property type="project" value="TreeGrafter"/>
</dbReference>
<reference evidence="2" key="1">
    <citation type="journal article" date="2020" name="J Insects Food Feed">
        <title>The yellow mealworm (Tenebrio molitor) genome: a resource for the emerging insects as food and feed industry.</title>
        <authorList>
            <person name="Eriksson T."/>
            <person name="Andere A."/>
            <person name="Kelstrup H."/>
            <person name="Emery V."/>
            <person name="Picard C."/>
        </authorList>
    </citation>
    <scope>NUCLEOTIDE SEQUENCE</scope>
    <source>
        <strain evidence="2">Stoneville</strain>
        <tissue evidence="2">Whole head</tissue>
    </source>
</reference>
<accession>A0A8J6H936</accession>
<dbReference type="EMBL" id="JABDTM020027605">
    <property type="protein sequence ID" value="KAH0810268.1"/>
    <property type="molecule type" value="Genomic_DNA"/>
</dbReference>
<dbReference type="PANTHER" id="PTHR11365">
    <property type="entry name" value="5-OXOPROLINASE RELATED"/>
    <property type="match status" value="1"/>
</dbReference>